<dbReference type="InterPro" id="IPR011006">
    <property type="entry name" value="CheY-like_superfamily"/>
</dbReference>
<dbReference type="Proteomes" id="UP000759103">
    <property type="component" value="Unassembled WGS sequence"/>
</dbReference>
<evidence type="ECO:0000313" key="4">
    <source>
        <dbReference type="Proteomes" id="UP000759103"/>
    </source>
</evidence>
<evidence type="ECO:0000259" key="2">
    <source>
        <dbReference type="PROSITE" id="PS50110"/>
    </source>
</evidence>
<dbReference type="SMART" id="SM00448">
    <property type="entry name" value="REC"/>
    <property type="match status" value="1"/>
</dbReference>
<dbReference type="PROSITE" id="PS50110">
    <property type="entry name" value="RESPONSE_REGULATORY"/>
    <property type="match status" value="1"/>
</dbReference>
<feature type="domain" description="Response regulatory" evidence="2">
    <location>
        <begin position="9"/>
        <end position="119"/>
    </location>
</feature>
<dbReference type="Gene3D" id="3.40.50.2300">
    <property type="match status" value="1"/>
</dbReference>
<sequence>MPGRLAGKQILVVEDEYFIASDLRRALAAEEALVIGPVSSLAAGLDLAEREGIAAALLDVNLEGDSSLAIADRLAARGVPFVFVTGYDDWALPDAYRHVPRIAKPFAVPTVLAALDQLLASEDVP</sequence>
<evidence type="ECO:0000256" key="1">
    <source>
        <dbReference type="PROSITE-ProRule" id="PRU00169"/>
    </source>
</evidence>
<feature type="modified residue" description="4-aspartylphosphate" evidence="1">
    <location>
        <position position="59"/>
    </location>
</feature>
<dbReference type="Pfam" id="PF00072">
    <property type="entry name" value="Response_reg"/>
    <property type="match status" value="1"/>
</dbReference>
<gene>
    <name evidence="3" type="ORF">KZ820_09615</name>
</gene>
<dbReference type="RefSeq" id="WP_219748399.1">
    <property type="nucleotide sequence ID" value="NZ_JAHXZN010000002.1"/>
</dbReference>
<accession>A0ABS7BNH5</accession>
<name>A0ABS7BNH5_9SPHN</name>
<dbReference type="InterPro" id="IPR001789">
    <property type="entry name" value="Sig_transdc_resp-reg_receiver"/>
</dbReference>
<organism evidence="3 4">
    <name type="scientific">Sphingomonas citri</name>
    <dbReference type="NCBI Taxonomy" id="2862499"/>
    <lineage>
        <taxon>Bacteria</taxon>
        <taxon>Pseudomonadati</taxon>
        <taxon>Pseudomonadota</taxon>
        <taxon>Alphaproteobacteria</taxon>
        <taxon>Sphingomonadales</taxon>
        <taxon>Sphingomonadaceae</taxon>
        <taxon>Sphingomonas</taxon>
    </lineage>
</organism>
<keyword evidence="1" id="KW-0597">Phosphoprotein</keyword>
<reference evidence="3 4" key="1">
    <citation type="submission" date="2021-07" db="EMBL/GenBank/DDBJ databases">
        <title>Sphingomonas sp.</title>
        <authorList>
            <person name="Feng G."/>
            <person name="Li J."/>
            <person name="Pan M."/>
        </authorList>
    </citation>
    <scope>NUCLEOTIDE SEQUENCE [LARGE SCALE GENOMIC DNA]</scope>
    <source>
        <strain evidence="3 4">RRHST34</strain>
    </source>
</reference>
<dbReference type="SUPFAM" id="SSF52172">
    <property type="entry name" value="CheY-like"/>
    <property type="match status" value="1"/>
</dbReference>
<comment type="caution">
    <text evidence="3">The sequence shown here is derived from an EMBL/GenBank/DDBJ whole genome shotgun (WGS) entry which is preliminary data.</text>
</comment>
<evidence type="ECO:0000313" key="3">
    <source>
        <dbReference type="EMBL" id="MBW6530989.1"/>
    </source>
</evidence>
<proteinExistence type="predicted"/>
<protein>
    <submittedName>
        <fullName evidence="3">Response regulator</fullName>
    </submittedName>
</protein>
<dbReference type="EMBL" id="JAHXZN010000002">
    <property type="protein sequence ID" value="MBW6530989.1"/>
    <property type="molecule type" value="Genomic_DNA"/>
</dbReference>
<keyword evidence="4" id="KW-1185">Reference proteome</keyword>